<gene>
    <name evidence="1" type="ORF">TUM18999_01690</name>
    <name evidence="2" type="ORF">TUM20286_25540</name>
</gene>
<proteinExistence type="predicted"/>
<keyword evidence="4" id="KW-1185">Reference proteome</keyword>
<dbReference type="EMBL" id="AP023189">
    <property type="protein sequence ID" value="BCG21978.1"/>
    <property type="molecule type" value="Genomic_DNA"/>
</dbReference>
<dbReference type="Proteomes" id="UP001054892">
    <property type="component" value="Unassembled WGS sequence"/>
</dbReference>
<reference evidence="1 3" key="1">
    <citation type="submission" date="2020-05" db="EMBL/GenBank/DDBJ databases">
        <title>Characterization of novel class B3 metallo-beta-lactamase from novel Pseudomonas species.</title>
        <authorList>
            <person name="Yamada K."/>
            <person name="Aoki K."/>
            <person name="Ishii Y."/>
        </authorList>
    </citation>
    <scope>NUCLEOTIDE SEQUENCE [LARGE SCALE GENOMIC DNA]</scope>
    <source>
        <strain evidence="1 3">TUM18999</strain>
        <strain evidence="2 4">TUM20286</strain>
    </source>
</reference>
<dbReference type="EMBL" id="BQKM01000004">
    <property type="protein sequence ID" value="GJN52802.1"/>
    <property type="molecule type" value="Genomic_DNA"/>
</dbReference>
<name>A0A6J4DXM9_9PSED</name>
<evidence type="ECO:0000313" key="4">
    <source>
        <dbReference type="Proteomes" id="UP001054892"/>
    </source>
</evidence>
<dbReference type="AlphaFoldDB" id="A0A6J4DXM9"/>
<organism evidence="1 3">
    <name type="scientific">Pseudomonas tohonis</name>
    <dbReference type="NCBI Taxonomy" id="2725477"/>
    <lineage>
        <taxon>Bacteria</taxon>
        <taxon>Pseudomonadati</taxon>
        <taxon>Pseudomonadota</taxon>
        <taxon>Gammaproteobacteria</taxon>
        <taxon>Pseudomonadales</taxon>
        <taxon>Pseudomonadaceae</taxon>
        <taxon>Pseudomonas</taxon>
    </lineage>
</organism>
<accession>A0A6J4DXM9</accession>
<evidence type="ECO:0000313" key="1">
    <source>
        <dbReference type="EMBL" id="BCG21978.1"/>
    </source>
</evidence>
<evidence type="ECO:0000313" key="2">
    <source>
        <dbReference type="EMBL" id="GJN52802.1"/>
    </source>
</evidence>
<evidence type="ECO:0000313" key="3">
    <source>
        <dbReference type="Proteomes" id="UP000509383"/>
    </source>
</evidence>
<dbReference type="Proteomes" id="UP000509383">
    <property type="component" value="Chromosome"/>
</dbReference>
<sequence length="112" mass="13237">MTKLDIYMSIVRDAVIISRNRSTLPFWERIRRGVEYYELELAHGIFPCLNNAEFDSADRWFLENIATWYVRHCTKEISPNYLENLKRLSEICSLAGDQFCANMELPKLTSQR</sequence>
<dbReference type="RefSeq" id="WP_146603040.1">
    <property type="nucleotide sequence ID" value="NZ_AP023189.1"/>
</dbReference>
<protein>
    <submittedName>
        <fullName evidence="1">Uncharacterized protein</fullName>
    </submittedName>
</protein>
<dbReference type="KEGG" id="ptw:TUM18999_01690"/>